<organism evidence="1 2">
    <name type="scientific">Cirrhinus mrigala</name>
    <name type="common">Mrigala</name>
    <dbReference type="NCBI Taxonomy" id="683832"/>
    <lineage>
        <taxon>Eukaryota</taxon>
        <taxon>Metazoa</taxon>
        <taxon>Chordata</taxon>
        <taxon>Craniata</taxon>
        <taxon>Vertebrata</taxon>
        <taxon>Euteleostomi</taxon>
        <taxon>Actinopterygii</taxon>
        <taxon>Neopterygii</taxon>
        <taxon>Teleostei</taxon>
        <taxon>Ostariophysi</taxon>
        <taxon>Cypriniformes</taxon>
        <taxon>Cyprinidae</taxon>
        <taxon>Labeoninae</taxon>
        <taxon>Labeonini</taxon>
        <taxon>Cirrhinus</taxon>
    </lineage>
</organism>
<dbReference type="Proteomes" id="UP001529510">
    <property type="component" value="Unassembled WGS sequence"/>
</dbReference>
<dbReference type="AlphaFoldDB" id="A0ABD0MQ71"/>
<evidence type="ECO:0000313" key="1">
    <source>
        <dbReference type="EMBL" id="KAL0152210.1"/>
    </source>
</evidence>
<keyword evidence="2" id="KW-1185">Reference proteome</keyword>
<dbReference type="EMBL" id="JAMKFB020000189">
    <property type="protein sequence ID" value="KAL0152210.1"/>
    <property type="molecule type" value="Genomic_DNA"/>
</dbReference>
<accession>A0ABD0MQ71</accession>
<comment type="caution">
    <text evidence="1">The sequence shown here is derived from an EMBL/GenBank/DDBJ whole genome shotgun (WGS) entry which is preliminary data.</text>
</comment>
<name>A0ABD0MQ71_CIRMR</name>
<evidence type="ECO:0000313" key="2">
    <source>
        <dbReference type="Proteomes" id="UP001529510"/>
    </source>
</evidence>
<feature type="non-terminal residue" evidence="1">
    <location>
        <position position="75"/>
    </location>
</feature>
<sequence length="75" mass="9251">MADMDFVARVATLYVLWKAEKRRRLVQRHVWVHQILQRCTQLGEFHQLLQELRLDDGRFQRYFRLSRCQFDDLLS</sequence>
<gene>
    <name evidence="1" type="ORF">M9458_051933</name>
</gene>
<proteinExistence type="predicted"/>
<reference evidence="1 2" key="1">
    <citation type="submission" date="2024-05" db="EMBL/GenBank/DDBJ databases">
        <title>Genome sequencing and assembly of Indian major carp, Cirrhinus mrigala (Hamilton, 1822).</title>
        <authorList>
            <person name="Mohindra V."/>
            <person name="Chowdhury L.M."/>
            <person name="Lal K."/>
            <person name="Jena J.K."/>
        </authorList>
    </citation>
    <scope>NUCLEOTIDE SEQUENCE [LARGE SCALE GENOMIC DNA]</scope>
    <source>
        <strain evidence="1">CM1030</strain>
        <tissue evidence="1">Blood</tissue>
    </source>
</reference>
<protein>
    <submittedName>
        <fullName evidence="1">Uncharacterized protein</fullName>
    </submittedName>
</protein>